<accession>A0ABU2B789</accession>
<protein>
    <submittedName>
        <fullName evidence="2">Uncharacterized protein</fullName>
    </submittedName>
</protein>
<dbReference type="Proteomes" id="UP001183619">
    <property type="component" value="Unassembled WGS sequence"/>
</dbReference>
<evidence type="ECO:0000256" key="1">
    <source>
        <dbReference type="SAM" id="MobiDB-lite"/>
    </source>
</evidence>
<feature type="region of interest" description="Disordered" evidence="1">
    <location>
        <begin position="47"/>
        <end position="68"/>
    </location>
</feature>
<dbReference type="EMBL" id="JAVDYF010000001">
    <property type="protein sequence ID" value="MDR7354473.1"/>
    <property type="molecule type" value="Genomic_DNA"/>
</dbReference>
<name>A0ABU2B789_9CORY</name>
<gene>
    <name evidence="2" type="ORF">J2S37_001011</name>
</gene>
<evidence type="ECO:0000313" key="2">
    <source>
        <dbReference type="EMBL" id="MDR7354473.1"/>
    </source>
</evidence>
<reference evidence="2 3" key="1">
    <citation type="submission" date="2023-07" db="EMBL/GenBank/DDBJ databases">
        <title>Sequencing the genomes of 1000 actinobacteria strains.</title>
        <authorList>
            <person name="Klenk H.-P."/>
        </authorList>
    </citation>
    <scope>NUCLEOTIDE SEQUENCE [LARGE SCALE GENOMIC DNA]</scope>
    <source>
        <strain evidence="2 3">DSM 44508</strain>
    </source>
</reference>
<evidence type="ECO:0000313" key="3">
    <source>
        <dbReference type="Proteomes" id="UP001183619"/>
    </source>
</evidence>
<comment type="caution">
    <text evidence="2">The sequence shown here is derived from an EMBL/GenBank/DDBJ whole genome shotgun (WGS) entry which is preliminary data.</text>
</comment>
<keyword evidence="3" id="KW-1185">Reference proteome</keyword>
<sequence length="68" mass="7734">MLSIRKHKRDEACDLQPSGAVEKCGRREHSIEHRDGCADRCHTTLSQRPAAAKKKEETRTLHVTQHTS</sequence>
<proteinExistence type="predicted"/>
<organism evidence="2 3">
    <name type="scientific">Corynebacterium felinum</name>
    <dbReference type="NCBI Taxonomy" id="131318"/>
    <lineage>
        <taxon>Bacteria</taxon>
        <taxon>Bacillati</taxon>
        <taxon>Actinomycetota</taxon>
        <taxon>Actinomycetes</taxon>
        <taxon>Mycobacteriales</taxon>
        <taxon>Corynebacteriaceae</taxon>
        <taxon>Corynebacterium</taxon>
    </lineage>
</organism>